<sequence length="508" mass="56554">MFEPRASLSIPEKMCSTPRIFKSSEEDCLTIRKGRFTDTELDARILMRLSRYGQGFSHLVELDLSFNFLTRFPQSLSQLSLLRHLNLSSNRLVVFPHEIASFTQLESLNISRNLLQGEFPKSYCTNLSRLKSLKLHENSITSIPLWIGSLEHLEVLTLGSSTGGNLIEYFPPGILPRLRKLRILDLSSNKLTSIPADVGFRDTRLEYLCIHDNQLSSIPKTIGLCQNLKSLDLSKNLISFLPIEIVDLENLQSLDLSKNSLCVIPADITAFMKRTAMMLSGNPMMVHDESGMGAIGDFSTEAATRSGSVSPLEMKPQFSTRQLERRLKELRLDSPEITSPKLSQEEPTESAPSLRELAARVVLSESIPVDPRYIPRSVLRALDSGARPCGYCNQPYVSEFLERVEFRSCHGHPSLPTTVAYCSPKCSYLSAPGSPSIADFRSKASTLGYCSTSGTHCVARDSPARGSVTPRSWKPLHVPPRKHCKISPLKSKVVPVSDLSMVDSLNDW</sequence>
<protein>
    <submittedName>
        <fullName evidence="1">Uncharacterized protein</fullName>
    </submittedName>
</protein>
<evidence type="ECO:0000313" key="1">
    <source>
        <dbReference type="EMBL" id="KAJ9070848.1"/>
    </source>
</evidence>
<dbReference type="EMBL" id="QTSX02003558">
    <property type="protein sequence ID" value="KAJ9070848.1"/>
    <property type="molecule type" value="Genomic_DNA"/>
</dbReference>
<proteinExistence type="predicted"/>
<accession>A0ACC2T8F3</accession>
<evidence type="ECO:0000313" key="2">
    <source>
        <dbReference type="Proteomes" id="UP001165960"/>
    </source>
</evidence>
<comment type="caution">
    <text evidence="1">The sequence shown here is derived from an EMBL/GenBank/DDBJ whole genome shotgun (WGS) entry which is preliminary data.</text>
</comment>
<reference evidence="1" key="1">
    <citation type="submission" date="2022-04" db="EMBL/GenBank/DDBJ databases">
        <title>Genome of the entomopathogenic fungus Entomophthora muscae.</title>
        <authorList>
            <person name="Elya C."/>
            <person name="Lovett B.R."/>
            <person name="Lee E."/>
            <person name="Macias A.M."/>
            <person name="Hajek A.E."/>
            <person name="De Bivort B.L."/>
            <person name="Kasson M.T."/>
            <person name="De Fine Licht H.H."/>
            <person name="Stajich J.E."/>
        </authorList>
    </citation>
    <scope>NUCLEOTIDE SEQUENCE</scope>
    <source>
        <strain evidence="1">Berkeley</strain>
    </source>
</reference>
<dbReference type="Proteomes" id="UP001165960">
    <property type="component" value="Unassembled WGS sequence"/>
</dbReference>
<gene>
    <name evidence="1" type="ORF">DSO57_1003311</name>
</gene>
<organism evidence="1 2">
    <name type="scientific">Entomophthora muscae</name>
    <dbReference type="NCBI Taxonomy" id="34485"/>
    <lineage>
        <taxon>Eukaryota</taxon>
        <taxon>Fungi</taxon>
        <taxon>Fungi incertae sedis</taxon>
        <taxon>Zoopagomycota</taxon>
        <taxon>Entomophthoromycotina</taxon>
        <taxon>Entomophthoromycetes</taxon>
        <taxon>Entomophthorales</taxon>
        <taxon>Entomophthoraceae</taxon>
        <taxon>Entomophthora</taxon>
    </lineage>
</organism>
<name>A0ACC2T8F3_9FUNG</name>
<keyword evidence="2" id="KW-1185">Reference proteome</keyword>